<dbReference type="InterPro" id="IPR016162">
    <property type="entry name" value="Ald_DH_N"/>
</dbReference>
<dbReference type="InterPro" id="IPR015590">
    <property type="entry name" value="Aldehyde_DH_dom"/>
</dbReference>
<dbReference type="EMBL" id="JAEVFJ010000029">
    <property type="protein sequence ID" value="KAH8093260.1"/>
    <property type="molecule type" value="Genomic_DNA"/>
</dbReference>
<feature type="active site" evidence="4">
    <location>
        <position position="258"/>
    </location>
</feature>
<dbReference type="Gene3D" id="3.40.605.10">
    <property type="entry name" value="Aldehyde Dehydrogenase, Chain A, domain 1"/>
    <property type="match status" value="1"/>
</dbReference>
<evidence type="ECO:0000256" key="2">
    <source>
        <dbReference type="ARBA" id="ARBA00023002"/>
    </source>
</evidence>
<dbReference type="GO" id="GO:0016620">
    <property type="term" value="F:oxidoreductase activity, acting on the aldehyde or oxo group of donors, NAD or NADP as acceptor"/>
    <property type="evidence" value="ECO:0007669"/>
    <property type="project" value="InterPro"/>
</dbReference>
<dbReference type="InterPro" id="IPR016163">
    <property type="entry name" value="Ald_DH_C"/>
</dbReference>
<name>A0A8K0UJ64_9AGAR</name>
<dbReference type="Pfam" id="PF00171">
    <property type="entry name" value="Aldedh"/>
    <property type="match status" value="1"/>
</dbReference>
<comment type="caution">
    <text evidence="7">The sequence shown here is derived from an EMBL/GenBank/DDBJ whole genome shotgun (WGS) entry which is preliminary data.</text>
</comment>
<gene>
    <name evidence="7" type="ORF">BXZ70DRAFT_897595</name>
</gene>
<dbReference type="PROSITE" id="PS00687">
    <property type="entry name" value="ALDEHYDE_DEHYDR_GLU"/>
    <property type="match status" value="1"/>
</dbReference>
<organism evidence="7 8">
    <name type="scientific">Cristinia sonorae</name>
    <dbReference type="NCBI Taxonomy" id="1940300"/>
    <lineage>
        <taxon>Eukaryota</taxon>
        <taxon>Fungi</taxon>
        <taxon>Dikarya</taxon>
        <taxon>Basidiomycota</taxon>
        <taxon>Agaricomycotina</taxon>
        <taxon>Agaricomycetes</taxon>
        <taxon>Agaricomycetidae</taxon>
        <taxon>Agaricales</taxon>
        <taxon>Pleurotineae</taxon>
        <taxon>Stephanosporaceae</taxon>
        <taxon>Cristinia</taxon>
    </lineage>
</organism>
<comment type="similarity">
    <text evidence="1 5">Belongs to the aldehyde dehydrogenase family.</text>
</comment>
<evidence type="ECO:0000256" key="1">
    <source>
        <dbReference type="ARBA" id="ARBA00009986"/>
    </source>
</evidence>
<keyword evidence="3" id="KW-0520">NAD</keyword>
<sequence length="491" mass="53028">MKDPSIHFTSLLVDGEFRPSLSDKSFEVRNPYTGLVVGHAASATSEDCKDAIETAGKAFSTWEHSTFEQRRSVFLKAADLLETERYKEKIISAIRDETAAADHMHYFNTASPAAAFRDVAGLVGELKGETFPSQIPGGHVVAQRRAMGVIFAVSPWNAPMLLSVRAVAVPIICGNTVVFKCSEVTPRTQSIVAEVLFEAGLPRGVLNFLCMDTQDAPSLTSEIIAHPLIRKINFTGSDRVGRILAIEAAKYLKPCVFELGGKAPVVVLDDADTEQASRAIVSSAIMNSGQICMSTERVIVQRKAAETLVPAITKLMGMVKAGDYRTHPERLSSLFAEGSAANLVSMITEAEAEGAIVMVGDKKREGAIVQPHVLMNVRPGMKMWDRETFGPVLVIAVADTIDEIIEVTNASDYTLVAGLWTKDVHTALDVAGRVRSGWVNINGPSVHLEAMRGHCGLGGASGYGHFDIDNFTDVRMIVIHPAGPRQYPLVG</sequence>
<dbReference type="Proteomes" id="UP000813824">
    <property type="component" value="Unassembled WGS sequence"/>
</dbReference>
<dbReference type="SUPFAM" id="SSF53720">
    <property type="entry name" value="ALDH-like"/>
    <property type="match status" value="1"/>
</dbReference>
<dbReference type="InterPro" id="IPR029510">
    <property type="entry name" value="Ald_DH_CS_GLU"/>
</dbReference>
<dbReference type="OrthoDB" id="310895at2759"/>
<keyword evidence="2 5" id="KW-0560">Oxidoreductase</keyword>
<reference evidence="7" key="1">
    <citation type="journal article" date="2021" name="New Phytol.">
        <title>Evolutionary innovations through gain and loss of genes in the ectomycorrhizal Boletales.</title>
        <authorList>
            <person name="Wu G."/>
            <person name="Miyauchi S."/>
            <person name="Morin E."/>
            <person name="Kuo A."/>
            <person name="Drula E."/>
            <person name="Varga T."/>
            <person name="Kohler A."/>
            <person name="Feng B."/>
            <person name="Cao Y."/>
            <person name="Lipzen A."/>
            <person name="Daum C."/>
            <person name="Hundley H."/>
            <person name="Pangilinan J."/>
            <person name="Johnson J."/>
            <person name="Barry K."/>
            <person name="LaButti K."/>
            <person name="Ng V."/>
            <person name="Ahrendt S."/>
            <person name="Min B."/>
            <person name="Choi I.G."/>
            <person name="Park H."/>
            <person name="Plett J.M."/>
            <person name="Magnuson J."/>
            <person name="Spatafora J.W."/>
            <person name="Nagy L.G."/>
            <person name="Henrissat B."/>
            <person name="Grigoriev I.V."/>
            <person name="Yang Z.L."/>
            <person name="Xu J."/>
            <person name="Martin F.M."/>
        </authorList>
    </citation>
    <scope>NUCLEOTIDE SEQUENCE</scope>
    <source>
        <strain evidence="7">KKN 215</strain>
    </source>
</reference>
<evidence type="ECO:0000313" key="8">
    <source>
        <dbReference type="Proteomes" id="UP000813824"/>
    </source>
</evidence>
<dbReference type="PANTHER" id="PTHR42986:SF1">
    <property type="entry name" value="BENZALDEHYDE DEHYDROGENASE YFMT"/>
    <property type="match status" value="1"/>
</dbReference>
<dbReference type="AlphaFoldDB" id="A0A8K0UJ64"/>
<evidence type="ECO:0000256" key="3">
    <source>
        <dbReference type="ARBA" id="ARBA00023027"/>
    </source>
</evidence>
<dbReference type="PANTHER" id="PTHR42986">
    <property type="entry name" value="BENZALDEHYDE DEHYDROGENASE YFMT"/>
    <property type="match status" value="1"/>
</dbReference>
<evidence type="ECO:0000256" key="5">
    <source>
        <dbReference type="RuleBase" id="RU003345"/>
    </source>
</evidence>
<dbReference type="InterPro" id="IPR016161">
    <property type="entry name" value="Ald_DH/histidinol_DH"/>
</dbReference>
<dbReference type="Gene3D" id="3.40.309.10">
    <property type="entry name" value="Aldehyde Dehydrogenase, Chain A, domain 2"/>
    <property type="match status" value="1"/>
</dbReference>
<accession>A0A8K0UJ64</accession>
<protein>
    <submittedName>
        <fullName evidence="7">Aldehyde dehydrogenase</fullName>
    </submittedName>
</protein>
<evidence type="ECO:0000259" key="6">
    <source>
        <dbReference type="Pfam" id="PF00171"/>
    </source>
</evidence>
<evidence type="ECO:0000313" key="7">
    <source>
        <dbReference type="EMBL" id="KAH8093260.1"/>
    </source>
</evidence>
<keyword evidence="8" id="KW-1185">Reference proteome</keyword>
<feature type="domain" description="Aldehyde dehydrogenase" evidence="6">
    <location>
        <begin position="22"/>
        <end position="469"/>
    </location>
</feature>
<proteinExistence type="inferred from homology"/>
<evidence type="ECO:0000256" key="4">
    <source>
        <dbReference type="PROSITE-ProRule" id="PRU10007"/>
    </source>
</evidence>